<dbReference type="Gene3D" id="3.30.450.40">
    <property type="match status" value="1"/>
</dbReference>
<feature type="transmembrane region" description="Helical" evidence="1">
    <location>
        <begin position="104"/>
        <end position="128"/>
    </location>
</feature>
<dbReference type="Gene3D" id="3.30.70.270">
    <property type="match status" value="1"/>
</dbReference>
<dbReference type="FunFam" id="3.30.70.270:FF:000001">
    <property type="entry name" value="Diguanylate cyclase domain protein"/>
    <property type="match status" value="1"/>
</dbReference>
<dbReference type="GO" id="GO:1902201">
    <property type="term" value="P:negative regulation of bacterial-type flagellum-dependent cell motility"/>
    <property type="evidence" value="ECO:0007669"/>
    <property type="project" value="TreeGrafter"/>
</dbReference>
<feature type="transmembrane region" description="Helical" evidence="1">
    <location>
        <begin position="178"/>
        <end position="198"/>
    </location>
</feature>
<dbReference type="InterPro" id="IPR003018">
    <property type="entry name" value="GAF"/>
</dbReference>
<dbReference type="GO" id="GO:0005886">
    <property type="term" value="C:plasma membrane"/>
    <property type="evidence" value="ECO:0007669"/>
    <property type="project" value="TreeGrafter"/>
</dbReference>
<feature type="transmembrane region" description="Helical" evidence="1">
    <location>
        <begin position="34"/>
        <end position="52"/>
    </location>
</feature>
<keyword evidence="1" id="KW-1133">Transmembrane helix</keyword>
<organism evidence="3 4">
    <name type="scientific">Thermosediminibacter oceani (strain ATCC BAA-1034 / DSM 16646 / JW/IW-1228P)</name>
    <dbReference type="NCBI Taxonomy" id="555079"/>
    <lineage>
        <taxon>Bacteria</taxon>
        <taxon>Bacillati</taxon>
        <taxon>Bacillota</taxon>
        <taxon>Clostridia</taxon>
        <taxon>Thermosediminibacterales</taxon>
        <taxon>Thermosediminibacteraceae</taxon>
        <taxon>Thermosediminibacter</taxon>
    </lineage>
</organism>
<dbReference type="RefSeq" id="WP_013275203.1">
    <property type="nucleotide sequence ID" value="NC_014377.1"/>
</dbReference>
<dbReference type="EMBL" id="CP002131">
    <property type="protein sequence ID" value="ADL07153.1"/>
    <property type="molecule type" value="Genomic_DNA"/>
</dbReference>
<keyword evidence="1" id="KW-0812">Transmembrane</keyword>
<dbReference type="Proteomes" id="UP000000272">
    <property type="component" value="Chromosome"/>
</dbReference>
<dbReference type="SMART" id="SM00065">
    <property type="entry name" value="GAF"/>
    <property type="match status" value="1"/>
</dbReference>
<dbReference type="OrthoDB" id="9783388at2"/>
<protein>
    <submittedName>
        <fullName evidence="3">Diguanylate cyclase</fullName>
    </submittedName>
</protein>
<feature type="domain" description="GGDEF" evidence="2">
    <location>
        <begin position="432"/>
        <end position="568"/>
    </location>
</feature>
<feature type="transmembrane region" description="Helical" evidence="1">
    <location>
        <begin position="64"/>
        <end position="84"/>
    </location>
</feature>
<feature type="transmembrane region" description="Helical" evidence="1">
    <location>
        <begin position="7"/>
        <end position="28"/>
    </location>
</feature>
<dbReference type="Pfam" id="PF13185">
    <property type="entry name" value="GAF_2"/>
    <property type="match status" value="1"/>
</dbReference>
<proteinExistence type="predicted"/>
<dbReference type="InterPro" id="IPR043128">
    <property type="entry name" value="Rev_trsase/Diguanyl_cyclase"/>
</dbReference>
<keyword evidence="1" id="KW-0472">Membrane</keyword>
<dbReference type="SMART" id="SM00267">
    <property type="entry name" value="GGDEF"/>
    <property type="match status" value="1"/>
</dbReference>
<dbReference type="GO" id="GO:0052621">
    <property type="term" value="F:diguanylate cyclase activity"/>
    <property type="evidence" value="ECO:0007669"/>
    <property type="project" value="TreeGrafter"/>
</dbReference>
<accession>D9S0Y9</accession>
<dbReference type="eggNOG" id="COG2203">
    <property type="taxonomic scope" value="Bacteria"/>
</dbReference>
<feature type="transmembrane region" description="Helical" evidence="1">
    <location>
        <begin position="140"/>
        <end position="158"/>
    </location>
</feature>
<dbReference type="STRING" id="555079.Toce_0372"/>
<sequence>MISRARYTNVLGIVGTGLLIIFIALYGFELRQPWWQYLLFLLFMFISEINAIQFNNTYLTMEFGFIYAAIFIFGFIPAAVMKAISTLLSQGYIRYNNGNLRETLDLICFNVGQYMISFFGGAGAYLLLKRTGLTEAFAQAVGIFIYFIINNLLVEIYVTFGTGDNTFRKSLRSLCADLTTYAISVPGGLLMVELYRYFDYYHHSFPHLRFLAVLLGLIPYIVLVYIYKIYMGLITTNRELTALYDVAATMTSTLNTQEVLRIIFDSVKNVAPWDTISLFVYQQDALVPLMYEGFYSDSIKDFRLKPGEGITGSTLVSGRGEIINNYKKDSRFRDDPGLPPNTKSVMSVPMINNNEIIGAITLTSNKKNAYNSKHLKIMSILANQATVAISNARLFDKTSKLAVTDSLTRLYNLRYIYEELERMVNRVKNNGGVFSLIIIDIDHFKSYNDRYGHLVGDSILKKLAEVLKDNVRDNDIVGRYGGEEFVIILPDTPGAEAYAIAERIREVVESTEFAQTDTGKKIFITISAGVASCPDDALTVKELVRKADQALLFGAKQKGRNRVVEFKKMN</sequence>
<dbReference type="NCBIfam" id="TIGR00254">
    <property type="entry name" value="GGDEF"/>
    <property type="match status" value="1"/>
</dbReference>
<dbReference type="InterPro" id="IPR029016">
    <property type="entry name" value="GAF-like_dom_sf"/>
</dbReference>
<reference evidence="3 4" key="1">
    <citation type="journal article" date="2010" name="Stand. Genomic Sci.">
        <title>Complete genome sequence of Thermosediminibacter oceani type strain (JW/IW-1228P).</title>
        <authorList>
            <person name="Pitluck S."/>
            <person name="Yasawong M."/>
            <person name="Munk C."/>
            <person name="Nolan M."/>
            <person name="Lapidus A."/>
            <person name="Lucas S."/>
            <person name="Glavina Del Rio T."/>
            <person name="Tice H."/>
            <person name="Cheng J.F."/>
            <person name="Bruce D."/>
            <person name="Detter C."/>
            <person name="Tapia R."/>
            <person name="Han C."/>
            <person name="Goodwin L."/>
            <person name="Liolios K."/>
            <person name="Ivanova N."/>
            <person name="Mavromatis K."/>
            <person name="Mikhailova N."/>
            <person name="Pati A."/>
            <person name="Chen A."/>
            <person name="Palaniappan K."/>
            <person name="Land M."/>
            <person name="Hauser L."/>
            <person name="Chang Y.J."/>
            <person name="Jeffries C.D."/>
            <person name="Rohde M."/>
            <person name="Spring S."/>
            <person name="Sikorski J."/>
            <person name="Goker M."/>
            <person name="Woyke T."/>
            <person name="Bristow J."/>
            <person name="Eisen J.A."/>
            <person name="Markowitz V."/>
            <person name="Hugenholtz P."/>
            <person name="Kyrpides N.C."/>
            <person name="Klenk H.P."/>
        </authorList>
    </citation>
    <scope>NUCLEOTIDE SEQUENCE [LARGE SCALE GENOMIC DNA]</scope>
    <source>
        <strain evidence="4">ATCC BAA-1034 / DSM 16646 / JW/IW-1228P</strain>
    </source>
</reference>
<dbReference type="SUPFAM" id="SSF55073">
    <property type="entry name" value="Nucleotide cyclase"/>
    <property type="match status" value="1"/>
</dbReference>
<dbReference type="Pfam" id="PF00990">
    <property type="entry name" value="GGDEF"/>
    <property type="match status" value="1"/>
</dbReference>
<dbReference type="PANTHER" id="PTHR45138:SF9">
    <property type="entry name" value="DIGUANYLATE CYCLASE DGCM-RELATED"/>
    <property type="match status" value="1"/>
</dbReference>
<dbReference type="GO" id="GO:0043709">
    <property type="term" value="P:cell adhesion involved in single-species biofilm formation"/>
    <property type="evidence" value="ECO:0007669"/>
    <property type="project" value="TreeGrafter"/>
</dbReference>
<dbReference type="AlphaFoldDB" id="D9S0Y9"/>
<dbReference type="PANTHER" id="PTHR45138">
    <property type="entry name" value="REGULATORY COMPONENTS OF SENSORY TRANSDUCTION SYSTEM"/>
    <property type="match status" value="1"/>
</dbReference>
<dbReference type="KEGG" id="toc:Toce_0372"/>
<dbReference type="PROSITE" id="PS50887">
    <property type="entry name" value="GGDEF"/>
    <property type="match status" value="1"/>
</dbReference>
<name>D9S0Y9_THEOJ</name>
<dbReference type="InterPro" id="IPR050469">
    <property type="entry name" value="Diguanylate_Cyclase"/>
</dbReference>
<dbReference type="eggNOG" id="COG3706">
    <property type="taxonomic scope" value="Bacteria"/>
</dbReference>
<keyword evidence="4" id="KW-1185">Reference proteome</keyword>
<gene>
    <name evidence="3" type="ordered locus">Toce_0372</name>
</gene>
<evidence type="ECO:0000256" key="1">
    <source>
        <dbReference type="SAM" id="Phobius"/>
    </source>
</evidence>
<evidence type="ECO:0000313" key="4">
    <source>
        <dbReference type="Proteomes" id="UP000000272"/>
    </source>
</evidence>
<dbReference type="InterPro" id="IPR000160">
    <property type="entry name" value="GGDEF_dom"/>
</dbReference>
<dbReference type="InterPro" id="IPR029787">
    <property type="entry name" value="Nucleotide_cyclase"/>
</dbReference>
<dbReference type="SUPFAM" id="SSF55781">
    <property type="entry name" value="GAF domain-like"/>
    <property type="match status" value="1"/>
</dbReference>
<evidence type="ECO:0000259" key="2">
    <source>
        <dbReference type="PROSITE" id="PS50887"/>
    </source>
</evidence>
<feature type="transmembrane region" description="Helical" evidence="1">
    <location>
        <begin position="210"/>
        <end position="230"/>
    </location>
</feature>
<evidence type="ECO:0000313" key="3">
    <source>
        <dbReference type="EMBL" id="ADL07153.1"/>
    </source>
</evidence>
<dbReference type="HOGENOM" id="CLU_032209_0_0_9"/>
<dbReference type="CDD" id="cd01949">
    <property type="entry name" value="GGDEF"/>
    <property type="match status" value="1"/>
</dbReference>